<evidence type="ECO:0000256" key="7">
    <source>
        <dbReference type="ARBA" id="ARBA00022741"/>
    </source>
</evidence>
<evidence type="ECO:0000256" key="11">
    <source>
        <dbReference type="ARBA" id="ARBA00023136"/>
    </source>
</evidence>
<evidence type="ECO:0000259" key="18">
    <source>
        <dbReference type="PROSITE" id="PS50112"/>
    </source>
</evidence>
<feature type="compositionally biased region" description="Low complexity" evidence="14">
    <location>
        <begin position="899"/>
        <end position="921"/>
    </location>
</feature>
<keyword evidence="22" id="KW-1185">Reference proteome</keyword>
<dbReference type="InterPro" id="IPR013656">
    <property type="entry name" value="PAS_4"/>
</dbReference>
<dbReference type="InterPro" id="IPR036890">
    <property type="entry name" value="HATPase_C_sf"/>
</dbReference>
<feature type="domain" description="PAS" evidence="18">
    <location>
        <begin position="370"/>
        <end position="415"/>
    </location>
</feature>
<proteinExistence type="predicted"/>
<dbReference type="Pfam" id="PF03924">
    <property type="entry name" value="CHASE"/>
    <property type="match status" value="1"/>
</dbReference>
<organism evidence="21 22">
    <name type="scientific">Massilia haematophila</name>
    <dbReference type="NCBI Taxonomy" id="457923"/>
    <lineage>
        <taxon>Bacteria</taxon>
        <taxon>Pseudomonadati</taxon>
        <taxon>Pseudomonadota</taxon>
        <taxon>Betaproteobacteria</taxon>
        <taxon>Burkholderiales</taxon>
        <taxon>Oxalobacteraceae</taxon>
        <taxon>Telluria group</taxon>
        <taxon>Massilia</taxon>
    </lineage>
</organism>
<gene>
    <name evidence="21" type="ORF">ACFOPH_08910</name>
</gene>
<dbReference type="InterPro" id="IPR003594">
    <property type="entry name" value="HATPase_dom"/>
</dbReference>
<feature type="region of interest" description="Disordered" evidence="14">
    <location>
        <begin position="728"/>
        <end position="747"/>
    </location>
</feature>
<dbReference type="PROSITE" id="PS50839">
    <property type="entry name" value="CHASE"/>
    <property type="match status" value="1"/>
</dbReference>
<dbReference type="CDD" id="cd00082">
    <property type="entry name" value="HisKA"/>
    <property type="match status" value="1"/>
</dbReference>
<evidence type="ECO:0000256" key="8">
    <source>
        <dbReference type="ARBA" id="ARBA00022840"/>
    </source>
</evidence>
<dbReference type="PROSITE" id="PS50110">
    <property type="entry name" value="RESPONSE_REGULATORY"/>
    <property type="match status" value="1"/>
</dbReference>
<protein>
    <recommendedName>
        <fullName evidence="3">histidine kinase</fullName>
        <ecNumber evidence="3">2.7.13.3</ecNumber>
    </recommendedName>
</protein>
<dbReference type="PRINTS" id="PR00344">
    <property type="entry name" value="BCTRLSENSOR"/>
</dbReference>
<dbReference type="PROSITE" id="PS50112">
    <property type="entry name" value="PAS"/>
    <property type="match status" value="1"/>
</dbReference>
<evidence type="ECO:0000256" key="1">
    <source>
        <dbReference type="ARBA" id="ARBA00000085"/>
    </source>
</evidence>
<dbReference type="SUPFAM" id="SSF52172">
    <property type="entry name" value="CheY-like"/>
    <property type="match status" value="1"/>
</dbReference>
<dbReference type="InterPro" id="IPR001789">
    <property type="entry name" value="Sig_transdc_resp-reg_receiver"/>
</dbReference>
<feature type="modified residue" description="4-aspartylphosphate" evidence="13">
    <location>
        <position position="807"/>
    </location>
</feature>
<dbReference type="Proteomes" id="UP001595665">
    <property type="component" value="Unassembled WGS sequence"/>
</dbReference>
<dbReference type="SMART" id="SM00387">
    <property type="entry name" value="HATPase_c"/>
    <property type="match status" value="1"/>
</dbReference>
<dbReference type="Pfam" id="PF02518">
    <property type="entry name" value="HATPase_c"/>
    <property type="match status" value="1"/>
</dbReference>
<dbReference type="EMBL" id="JBHRVV010000001">
    <property type="protein sequence ID" value="MFC3458366.1"/>
    <property type="molecule type" value="Genomic_DNA"/>
</dbReference>
<evidence type="ECO:0000256" key="5">
    <source>
        <dbReference type="ARBA" id="ARBA00022553"/>
    </source>
</evidence>
<dbReference type="InterPro" id="IPR036641">
    <property type="entry name" value="HPT_dom_sf"/>
</dbReference>
<evidence type="ECO:0000256" key="2">
    <source>
        <dbReference type="ARBA" id="ARBA00004651"/>
    </source>
</evidence>
<dbReference type="SUPFAM" id="SSF47384">
    <property type="entry name" value="Homodimeric domain of signal transducing histidine kinase"/>
    <property type="match status" value="1"/>
</dbReference>
<dbReference type="InterPro" id="IPR035965">
    <property type="entry name" value="PAS-like_dom_sf"/>
</dbReference>
<dbReference type="InterPro" id="IPR005467">
    <property type="entry name" value="His_kinase_dom"/>
</dbReference>
<evidence type="ECO:0000256" key="3">
    <source>
        <dbReference type="ARBA" id="ARBA00012438"/>
    </source>
</evidence>
<dbReference type="InterPro" id="IPR006189">
    <property type="entry name" value="CHASE_dom"/>
</dbReference>
<evidence type="ECO:0000259" key="17">
    <source>
        <dbReference type="PROSITE" id="PS50110"/>
    </source>
</evidence>
<evidence type="ECO:0000256" key="14">
    <source>
        <dbReference type="SAM" id="MobiDB-lite"/>
    </source>
</evidence>
<feature type="transmembrane region" description="Helical" evidence="15">
    <location>
        <begin position="24"/>
        <end position="45"/>
    </location>
</feature>
<dbReference type="SMART" id="SM01079">
    <property type="entry name" value="CHASE"/>
    <property type="match status" value="1"/>
</dbReference>
<feature type="transmembrane region" description="Helical" evidence="15">
    <location>
        <begin position="337"/>
        <end position="362"/>
    </location>
</feature>
<dbReference type="PANTHER" id="PTHR45339:SF1">
    <property type="entry name" value="HYBRID SIGNAL TRANSDUCTION HISTIDINE KINASE J"/>
    <property type="match status" value="1"/>
</dbReference>
<dbReference type="SUPFAM" id="SSF55785">
    <property type="entry name" value="PYP-like sensor domain (PAS domain)"/>
    <property type="match status" value="1"/>
</dbReference>
<dbReference type="NCBIfam" id="TIGR00229">
    <property type="entry name" value="sensory_box"/>
    <property type="match status" value="1"/>
</dbReference>
<dbReference type="SMART" id="SM00388">
    <property type="entry name" value="HisKA"/>
    <property type="match status" value="1"/>
</dbReference>
<evidence type="ECO:0000256" key="13">
    <source>
        <dbReference type="PROSITE-ProRule" id="PRU00169"/>
    </source>
</evidence>
<dbReference type="Gene3D" id="3.40.50.2300">
    <property type="match status" value="1"/>
</dbReference>
<dbReference type="SMART" id="SM00073">
    <property type="entry name" value="HPT"/>
    <property type="match status" value="1"/>
</dbReference>
<dbReference type="CDD" id="cd17546">
    <property type="entry name" value="REC_hyHK_CKI1_RcsC-like"/>
    <property type="match status" value="1"/>
</dbReference>
<keyword evidence="5 13" id="KW-0597">Phosphoprotein</keyword>
<dbReference type="SMART" id="SM00448">
    <property type="entry name" value="REC"/>
    <property type="match status" value="1"/>
</dbReference>
<accession>A0ABV7PGS2</accession>
<feature type="modified residue" description="Phosphohistidine" evidence="12">
    <location>
        <position position="978"/>
    </location>
</feature>
<dbReference type="Gene3D" id="1.10.287.130">
    <property type="match status" value="1"/>
</dbReference>
<dbReference type="InterPro" id="IPR008207">
    <property type="entry name" value="Sig_transdc_His_kin_Hpt_dom"/>
</dbReference>
<dbReference type="Gene3D" id="3.30.450.350">
    <property type="entry name" value="CHASE domain"/>
    <property type="match status" value="1"/>
</dbReference>
<feature type="compositionally biased region" description="Low complexity" evidence="14">
    <location>
        <begin position="733"/>
        <end position="745"/>
    </location>
</feature>
<keyword evidence="9 15" id="KW-1133">Transmembrane helix</keyword>
<evidence type="ECO:0000313" key="22">
    <source>
        <dbReference type="Proteomes" id="UP001595665"/>
    </source>
</evidence>
<dbReference type="Pfam" id="PF08448">
    <property type="entry name" value="PAS_4"/>
    <property type="match status" value="1"/>
</dbReference>
<name>A0ABV7PGS2_9BURK</name>
<comment type="caution">
    <text evidence="21">The sequence shown here is derived from an EMBL/GenBank/DDBJ whole genome shotgun (WGS) entry which is preliminary data.</text>
</comment>
<evidence type="ECO:0000256" key="4">
    <source>
        <dbReference type="ARBA" id="ARBA00022475"/>
    </source>
</evidence>
<dbReference type="Gene3D" id="1.20.120.160">
    <property type="entry name" value="HPT domain"/>
    <property type="match status" value="1"/>
</dbReference>
<keyword evidence="8" id="KW-0067">ATP-binding</keyword>
<evidence type="ECO:0000256" key="6">
    <source>
        <dbReference type="ARBA" id="ARBA00022692"/>
    </source>
</evidence>
<keyword evidence="4" id="KW-1003">Cell membrane</keyword>
<keyword evidence="11 15" id="KW-0472">Membrane</keyword>
<keyword evidence="6 15" id="KW-0812">Transmembrane</keyword>
<evidence type="ECO:0000256" key="10">
    <source>
        <dbReference type="ARBA" id="ARBA00023012"/>
    </source>
</evidence>
<dbReference type="PROSITE" id="PS50109">
    <property type="entry name" value="HIS_KIN"/>
    <property type="match status" value="1"/>
</dbReference>
<feature type="domain" description="Histidine kinase" evidence="16">
    <location>
        <begin position="504"/>
        <end position="725"/>
    </location>
</feature>
<feature type="region of interest" description="Disordered" evidence="14">
    <location>
        <begin position="881"/>
        <end position="924"/>
    </location>
</feature>
<evidence type="ECO:0000259" key="16">
    <source>
        <dbReference type="PROSITE" id="PS50109"/>
    </source>
</evidence>
<dbReference type="CDD" id="cd16922">
    <property type="entry name" value="HATPase_EvgS-ArcB-TorS-like"/>
    <property type="match status" value="1"/>
</dbReference>
<evidence type="ECO:0000256" key="15">
    <source>
        <dbReference type="SAM" id="Phobius"/>
    </source>
</evidence>
<feature type="domain" description="CHASE" evidence="19">
    <location>
        <begin position="158"/>
        <end position="260"/>
    </location>
</feature>
<dbReference type="Pfam" id="PF00072">
    <property type="entry name" value="Response_reg"/>
    <property type="match status" value="1"/>
</dbReference>
<dbReference type="InterPro" id="IPR000014">
    <property type="entry name" value="PAS"/>
</dbReference>
<feature type="domain" description="Response regulatory" evidence="17">
    <location>
        <begin position="758"/>
        <end position="874"/>
    </location>
</feature>
<dbReference type="InterPro" id="IPR036097">
    <property type="entry name" value="HisK_dim/P_sf"/>
</dbReference>
<dbReference type="Gene3D" id="3.30.565.10">
    <property type="entry name" value="Histidine kinase-like ATPase, C-terminal domain"/>
    <property type="match status" value="1"/>
</dbReference>
<keyword evidence="7" id="KW-0547">Nucleotide-binding</keyword>
<dbReference type="InterPro" id="IPR003661">
    <property type="entry name" value="HisK_dim/P_dom"/>
</dbReference>
<dbReference type="InterPro" id="IPR004358">
    <property type="entry name" value="Sig_transdc_His_kin-like_C"/>
</dbReference>
<dbReference type="Pfam" id="PF00512">
    <property type="entry name" value="HisKA"/>
    <property type="match status" value="1"/>
</dbReference>
<dbReference type="CDD" id="cd00130">
    <property type="entry name" value="PAS"/>
    <property type="match status" value="1"/>
</dbReference>
<dbReference type="InterPro" id="IPR042240">
    <property type="entry name" value="CHASE_sf"/>
</dbReference>
<dbReference type="SUPFAM" id="SSF47226">
    <property type="entry name" value="Histidine-containing phosphotransfer domain, HPT domain"/>
    <property type="match status" value="1"/>
</dbReference>
<keyword evidence="10" id="KW-0902">Two-component regulatory system</keyword>
<evidence type="ECO:0000256" key="12">
    <source>
        <dbReference type="PROSITE-ProRule" id="PRU00110"/>
    </source>
</evidence>
<feature type="domain" description="HPt" evidence="20">
    <location>
        <begin position="939"/>
        <end position="1036"/>
    </location>
</feature>
<evidence type="ECO:0000259" key="19">
    <source>
        <dbReference type="PROSITE" id="PS50839"/>
    </source>
</evidence>
<dbReference type="Pfam" id="PF01627">
    <property type="entry name" value="Hpt"/>
    <property type="match status" value="1"/>
</dbReference>
<dbReference type="RefSeq" id="WP_379734833.1">
    <property type="nucleotide sequence ID" value="NZ_JBHRVV010000001.1"/>
</dbReference>
<comment type="subcellular location">
    <subcellularLocation>
        <location evidence="2">Cell membrane</location>
        <topology evidence="2">Multi-pass membrane protein</topology>
    </subcellularLocation>
</comment>
<evidence type="ECO:0000256" key="9">
    <source>
        <dbReference type="ARBA" id="ARBA00022989"/>
    </source>
</evidence>
<dbReference type="EC" id="2.7.13.3" evidence="3"/>
<sequence length="1041" mass="112589">MTLSITRSIGAAFGMRGTRGTTRLVLWGAGVWFALLVGALLHMVASRSAEEEARRRFEYNARAAQERLATAIQSYSEVTRALVALFSSSPTPVTRLQFNRYVALLDLRATYPAIDAVSYSQEVPDSAREAFVAAVRADRSLDPLGYPGFDIGPPGRRPSYNVLTYIEPPEKLAEKFGFDITANAAVAAAMAQARDTGTISASGSPIMVSTPVPHMALGMRAPVYRGAAVPQDVESRRAAYVGAVGIAFSVPELVERALARQQGPELALSLFAAAKGAPPTLTLLASDRLLYGDASVRTAPPGEDYFAEVLPVDFSGALWKAHFSARKRDLYSSFDRWLPLLALAVGFVGALLVYSLFLSLYWSRRGAIEQRVLLDSVLDNVDAYVYMKDRDRRYRYVNAKMAQALGLPAERVVGRLDREVMPLAQADRSWERQRIVFDGTRHASQIEVVLADGSERQLWEVKVPVRLDGDVSGVLCVATDVTELHQLKAQADAANQAKSDFLSNMSHEIRTPMNSIIGMTHLALKTALEPRQRDYLEKIWHSGQHLLGIIDHILDFSKIEAGRMELEVLDFQLEALMRNIETQLGEAAAAKGLRLVFDIDPELARPLRGDPLRLEQVLLNFTGNAIKFSERGDIAIRARAVRAYGHETVVRFEVQDRGIGIAPEQLGRLFTSFHQADPSTTRRYGGTGLGLVISKQLAELMGGEVGVESTPGQGSTFWFTARLGRSDGGREPAGGAPRRGAAPAPSMQASAVRLDGRAILLVEDNVFSQQVGRELLEQAGASVTVADNGSEALDALRRQAFDCVLMDVQMPVMDGFEATRRIRADARLRDTVVIAMTANAGVEDQARCMAAGMNAFLTKPVAPEHLAATILRAIRRGPAVQGPAVQVPPERDHAGQQGGRPPAAADLPGGAPASPAAAETPAPAPLLDTGALAATFGDNPEKMRKYAFMFLDSARAGLAELDIALVSGDLARAGAVAHRMKSSARAVGAFSFGEVCEEIEQQQRRGALAQARALGARLRSLFARLERQVGTELGARATDTK</sequence>
<reference evidence="22" key="1">
    <citation type="journal article" date="2019" name="Int. J. Syst. Evol. Microbiol.">
        <title>The Global Catalogue of Microorganisms (GCM) 10K type strain sequencing project: providing services to taxonomists for standard genome sequencing and annotation.</title>
        <authorList>
            <consortium name="The Broad Institute Genomics Platform"/>
            <consortium name="The Broad Institute Genome Sequencing Center for Infectious Disease"/>
            <person name="Wu L."/>
            <person name="Ma J."/>
        </authorList>
    </citation>
    <scope>NUCLEOTIDE SEQUENCE [LARGE SCALE GENOMIC DNA]</scope>
    <source>
        <strain evidence="22">CCM 7480</strain>
    </source>
</reference>
<evidence type="ECO:0000259" key="20">
    <source>
        <dbReference type="PROSITE" id="PS50894"/>
    </source>
</evidence>
<dbReference type="SUPFAM" id="SSF55874">
    <property type="entry name" value="ATPase domain of HSP90 chaperone/DNA topoisomerase II/histidine kinase"/>
    <property type="match status" value="1"/>
</dbReference>
<dbReference type="Gene3D" id="3.30.450.20">
    <property type="entry name" value="PAS domain"/>
    <property type="match status" value="1"/>
</dbReference>
<evidence type="ECO:0000313" key="21">
    <source>
        <dbReference type="EMBL" id="MFC3458366.1"/>
    </source>
</evidence>
<comment type="catalytic activity">
    <reaction evidence="1">
        <text>ATP + protein L-histidine = ADP + protein N-phospho-L-histidine.</text>
        <dbReference type="EC" id="2.7.13.3"/>
    </reaction>
</comment>
<dbReference type="InterPro" id="IPR011006">
    <property type="entry name" value="CheY-like_superfamily"/>
</dbReference>
<dbReference type="PROSITE" id="PS50894">
    <property type="entry name" value="HPT"/>
    <property type="match status" value="1"/>
</dbReference>
<dbReference type="PANTHER" id="PTHR45339">
    <property type="entry name" value="HYBRID SIGNAL TRANSDUCTION HISTIDINE KINASE J"/>
    <property type="match status" value="1"/>
</dbReference>